<dbReference type="Pfam" id="PF13456">
    <property type="entry name" value="RVT_3"/>
    <property type="match status" value="1"/>
</dbReference>
<keyword evidence="3" id="KW-1185">Reference proteome</keyword>
<organism evidence="2 3">
    <name type="scientific">Linum trigynum</name>
    <dbReference type="NCBI Taxonomy" id="586398"/>
    <lineage>
        <taxon>Eukaryota</taxon>
        <taxon>Viridiplantae</taxon>
        <taxon>Streptophyta</taxon>
        <taxon>Embryophyta</taxon>
        <taxon>Tracheophyta</taxon>
        <taxon>Spermatophyta</taxon>
        <taxon>Magnoliopsida</taxon>
        <taxon>eudicotyledons</taxon>
        <taxon>Gunneridae</taxon>
        <taxon>Pentapetalae</taxon>
        <taxon>rosids</taxon>
        <taxon>fabids</taxon>
        <taxon>Malpighiales</taxon>
        <taxon>Linaceae</taxon>
        <taxon>Linum</taxon>
    </lineage>
</organism>
<dbReference type="PANTHER" id="PTHR34023">
    <property type="entry name" value="RNASE H DOMAIN-CONTAINING PROTEIN"/>
    <property type="match status" value="1"/>
</dbReference>
<dbReference type="InterPro" id="IPR002156">
    <property type="entry name" value="RNaseH_domain"/>
</dbReference>
<dbReference type="Proteomes" id="UP001497516">
    <property type="component" value="Chromosome 3"/>
</dbReference>
<dbReference type="Gene3D" id="3.30.420.10">
    <property type="entry name" value="Ribonuclease H-like superfamily/Ribonuclease H"/>
    <property type="match status" value="1"/>
</dbReference>
<evidence type="ECO:0000313" key="2">
    <source>
        <dbReference type="EMBL" id="CAL1379041.1"/>
    </source>
</evidence>
<dbReference type="InterPro" id="IPR044730">
    <property type="entry name" value="RNase_H-like_dom_plant"/>
</dbReference>
<dbReference type="GO" id="GO:0003676">
    <property type="term" value="F:nucleic acid binding"/>
    <property type="evidence" value="ECO:0007669"/>
    <property type="project" value="InterPro"/>
</dbReference>
<dbReference type="CDD" id="cd06222">
    <property type="entry name" value="RNase_H_like"/>
    <property type="match status" value="1"/>
</dbReference>
<feature type="domain" description="RNase H type-1" evidence="1">
    <location>
        <begin position="2"/>
        <end position="67"/>
    </location>
</feature>
<proteinExistence type="predicted"/>
<sequence>MEKGFRLLIVEKDSKLAIELIDKSTDVVHHLATILGAICRQIVQGWMVRLVHTYREGNRAADWLLKHNLIYPFGYVELPDPLSCYNISFEKICRGQPPETHCAGH</sequence>
<dbReference type="AlphaFoldDB" id="A0AAV2DZE6"/>
<evidence type="ECO:0000313" key="3">
    <source>
        <dbReference type="Proteomes" id="UP001497516"/>
    </source>
</evidence>
<protein>
    <recommendedName>
        <fullName evidence="1">RNase H type-1 domain-containing protein</fullName>
    </recommendedName>
</protein>
<accession>A0AAV2DZE6</accession>
<name>A0AAV2DZE6_9ROSI</name>
<dbReference type="EMBL" id="OZ034816">
    <property type="protein sequence ID" value="CAL1379041.1"/>
    <property type="molecule type" value="Genomic_DNA"/>
</dbReference>
<dbReference type="PANTHER" id="PTHR34023:SF4">
    <property type="entry name" value="RNASE H TYPE-1 DOMAIN-CONTAINING PROTEIN"/>
    <property type="match status" value="1"/>
</dbReference>
<dbReference type="InterPro" id="IPR036397">
    <property type="entry name" value="RNaseH_sf"/>
</dbReference>
<evidence type="ECO:0000259" key="1">
    <source>
        <dbReference type="Pfam" id="PF13456"/>
    </source>
</evidence>
<gene>
    <name evidence="2" type="ORF">LTRI10_LOCUS20585</name>
</gene>
<dbReference type="GO" id="GO:0004523">
    <property type="term" value="F:RNA-DNA hybrid ribonuclease activity"/>
    <property type="evidence" value="ECO:0007669"/>
    <property type="project" value="InterPro"/>
</dbReference>
<reference evidence="2 3" key="1">
    <citation type="submission" date="2024-04" db="EMBL/GenBank/DDBJ databases">
        <authorList>
            <person name="Fracassetti M."/>
        </authorList>
    </citation>
    <scope>NUCLEOTIDE SEQUENCE [LARGE SCALE GENOMIC DNA]</scope>
</reference>